<dbReference type="Pfam" id="PF01171">
    <property type="entry name" value="ATP_bind_3"/>
    <property type="match status" value="1"/>
</dbReference>
<dbReference type="InterPro" id="IPR011063">
    <property type="entry name" value="TilS/TtcA_N"/>
</dbReference>
<dbReference type="Pfam" id="PF00266">
    <property type="entry name" value="Aminotran_5"/>
    <property type="match status" value="1"/>
</dbReference>
<dbReference type="EnsemblMetazoa" id="ISCW004070-RA">
    <property type="protein sequence ID" value="ISCW004070-PA"/>
    <property type="gene ID" value="ISCW004070"/>
</dbReference>
<dbReference type="InterPro" id="IPR015421">
    <property type="entry name" value="PyrdxlP-dep_Trfase_major"/>
</dbReference>
<protein>
    <recommendedName>
        <fullName evidence="7">Aminotransferase</fullName>
    </recommendedName>
</protein>
<evidence type="ECO:0000259" key="2">
    <source>
        <dbReference type="Pfam" id="PF00266"/>
    </source>
</evidence>
<evidence type="ECO:0000313" key="5">
    <source>
        <dbReference type="EnsemblMetazoa" id="ISCW004070-PA"/>
    </source>
</evidence>
<sequence length="746" mass="83663">SRQLIGCFTAASNITGILTDDVAVTALLHRYGALAFWDYASAAPYVQVDMNPVVPRQDAIFISPHKFVGGPDTPGILVAKKKLFVNAVPSGCGGGSVFFVSRTGHRYLREVEVREEGGTPSIVGAIRCGLAFQLKDAIDPDFLSSREEQLCRRMMDAWHDLPDLVVLGNRKAKRLPIVSFVIRHPASGLFLHHNFVCALLNDLYGIQARGGCACAGPYAQDLLGIDEDLALRYEELLAENRMLDRTLLRRYTEHSEREVLRPGFVRLNLSFYLPDADVDFVLEAVRQVARDGWTLLPQYVFNPETGEWKHSKHQVFKERKWLGSISYRTGKFSYHGSEDEDNFSACAKNPKVLQEAEQAANRASLADQAVMFDDDSAKLRWFLLPSEAQQLLQGDTVAFQESPFAPPVLRAESCRTKVEPSDDPAQCETPPNEIATLPGNSSEGKSEDVTRFLWHSPPKQIFKPFLKVSRLELPLNTRAAGCTRLTVGCLYVLLFEKAVTEFSMFTDGDRVLVCLSGGKDSLSLLHTLRQFQFYFRRKGKRFDLGAVTVDPGSPLYDPRPLKKYLAALGVPYFYEEQCILDQASALPECTSICSFCSRMKRGRIYACARREGYNVLALGQHLDDLAESFVMSVFHNGRLRTMKANYTVREGDLRVTRPFVYVREKNLRKFAEEMRLPVIAENCPACFEAPKERHRVKQLLAAQEILFPKLYPSLGSAMHPLMAINKTGVESKLLRNGFTAADSDTD</sequence>
<dbReference type="Gene3D" id="3.40.50.620">
    <property type="entry name" value="HUPs"/>
    <property type="match status" value="1"/>
</dbReference>
<reference evidence="5" key="2">
    <citation type="submission" date="2020-05" db="UniProtKB">
        <authorList>
            <consortium name="EnsemblMetazoa"/>
        </authorList>
    </citation>
    <scope>IDENTIFICATION</scope>
    <source>
        <strain evidence="5">wikel</strain>
    </source>
</reference>
<dbReference type="PaxDb" id="6945-B7PJY3"/>
<dbReference type="InterPro" id="IPR015424">
    <property type="entry name" value="PyrdxlP-dep_Trfase"/>
</dbReference>
<dbReference type="Proteomes" id="UP000001555">
    <property type="component" value="Unassembled WGS sequence"/>
</dbReference>
<dbReference type="PANTHER" id="PTHR43686">
    <property type="entry name" value="SULFURTRANSFERASE-RELATED"/>
    <property type="match status" value="1"/>
</dbReference>
<dbReference type="VEuPathDB" id="VectorBase:ISCW004070"/>
<dbReference type="VEuPathDB" id="VectorBase:ISCI004070"/>
<dbReference type="InterPro" id="IPR014729">
    <property type="entry name" value="Rossmann-like_a/b/a_fold"/>
</dbReference>
<feature type="non-terminal residue" evidence="4">
    <location>
        <position position="1"/>
    </location>
</feature>
<accession>B7PJY3</accession>
<dbReference type="PANTHER" id="PTHR43686:SF1">
    <property type="entry name" value="AMINOTRAN_5 DOMAIN-CONTAINING PROTEIN"/>
    <property type="match status" value="1"/>
</dbReference>
<reference evidence="4 6" key="1">
    <citation type="submission" date="2008-03" db="EMBL/GenBank/DDBJ databases">
        <title>Annotation of Ixodes scapularis.</title>
        <authorList>
            <consortium name="Ixodes scapularis Genome Project Consortium"/>
            <person name="Caler E."/>
            <person name="Hannick L.I."/>
            <person name="Bidwell S."/>
            <person name="Joardar V."/>
            <person name="Thiagarajan M."/>
            <person name="Amedeo P."/>
            <person name="Galinsky K.J."/>
            <person name="Schobel S."/>
            <person name="Inman J."/>
            <person name="Hostetler J."/>
            <person name="Miller J."/>
            <person name="Hammond M."/>
            <person name="Megy K."/>
            <person name="Lawson D."/>
            <person name="Kodira C."/>
            <person name="Sutton G."/>
            <person name="Meyer J."/>
            <person name="Hill C.A."/>
            <person name="Birren B."/>
            <person name="Nene V."/>
            <person name="Collins F."/>
            <person name="Alarcon-Chaidez F."/>
            <person name="Wikel S."/>
            <person name="Strausberg R."/>
        </authorList>
    </citation>
    <scope>NUCLEOTIDE SEQUENCE [LARGE SCALE GENOMIC DNA]</scope>
    <source>
        <strain evidence="6">Wikel</strain>
        <strain evidence="4">Wikel colony</strain>
    </source>
</reference>
<dbReference type="SUPFAM" id="SSF52402">
    <property type="entry name" value="Adenine nucleotide alpha hydrolases-like"/>
    <property type="match status" value="1"/>
</dbReference>
<dbReference type="Gene3D" id="3.90.1150.10">
    <property type="entry name" value="Aspartate Aminotransferase, domain 1"/>
    <property type="match status" value="1"/>
</dbReference>
<keyword evidence="6" id="KW-1185">Reference proteome</keyword>
<evidence type="ECO:0000259" key="3">
    <source>
        <dbReference type="Pfam" id="PF01171"/>
    </source>
</evidence>
<dbReference type="AlphaFoldDB" id="B7PJY3"/>
<feature type="region of interest" description="Disordered" evidence="1">
    <location>
        <begin position="419"/>
        <end position="444"/>
    </location>
</feature>
<dbReference type="VEuPathDB" id="VectorBase:ISCP_030753"/>
<organism>
    <name type="scientific">Ixodes scapularis</name>
    <name type="common">Black-legged tick</name>
    <name type="synonym">Deer tick</name>
    <dbReference type="NCBI Taxonomy" id="6945"/>
    <lineage>
        <taxon>Eukaryota</taxon>
        <taxon>Metazoa</taxon>
        <taxon>Ecdysozoa</taxon>
        <taxon>Arthropoda</taxon>
        <taxon>Chelicerata</taxon>
        <taxon>Arachnida</taxon>
        <taxon>Acari</taxon>
        <taxon>Parasitiformes</taxon>
        <taxon>Ixodida</taxon>
        <taxon>Ixodoidea</taxon>
        <taxon>Ixodidae</taxon>
        <taxon>Ixodinae</taxon>
        <taxon>Ixodes</taxon>
    </lineage>
</organism>
<dbReference type="OrthoDB" id="6484111at2759"/>
<dbReference type="EMBL" id="DS729119">
    <property type="protein sequence ID" value="EEC06905.1"/>
    <property type="molecule type" value="Genomic_DNA"/>
</dbReference>
<dbReference type="CDD" id="cd24138">
    <property type="entry name" value="TtcA-like"/>
    <property type="match status" value="1"/>
</dbReference>
<name>B7PJY3_IXOSC</name>
<gene>
    <name evidence="4" type="ORF">IscW_ISCW004070</name>
</gene>
<dbReference type="SUPFAM" id="SSF53383">
    <property type="entry name" value="PLP-dependent transferases"/>
    <property type="match status" value="1"/>
</dbReference>
<dbReference type="InterPro" id="IPR000192">
    <property type="entry name" value="Aminotrans_V_dom"/>
</dbReference>
<evidence type="ECO:0000313" key="4">
    <source>
        <dbReference type="EMBL" id="EEC06905.1"/>
    </source>
</evidence>
<dbReference type="HOGENOM" id="CLU_003433_9_1_1"/>
<dbReference type="EMBL" id="ABJB010380735">
    <property type="status" value="NOT_ANNOTATED_CDS"/>
    <property type="molecule type" value="Genomic_DNA"/>
</dbReference>
<dbReference type="STRING" id="6945.B7PJY3"/>
<feature type="domain" description="tRNA(Ile)-lysidine/2-thiocytidine synthase N-terminal" evidence="3">
    <location>
        <begin position="511"/>
        <end position="678"/>
    </location>
</feature>
<dbReference type="InterPro" id="IPR015422">
    <property type="entry name" value="PyrdxlP-dep_Trfase_small"/>
</dbReference>
<evidence type="ECO:0000256" key="1">
    <source>
        <dbReference type="SAM" id="MobiDB-lite"/>
    </source>
</evidence>
<evidence type="ECO:0008006" key="7">
    <source>
        <dbReference type="Google" id="ProtNLM"/>
    </source>
</evidence>
<dbReference type="Gene3D" id="3.40.640.10">
    <property type="entry name" value="Type I PLP-dependent aspartate aminotransferase-like (Major domain)"/>
    <property type="match status" value="1"/>
</dbReference>
<feature type="domain" description="Aminotransferase class V" evidence="2">
    <location>
        <begin position="7"/>
        <end position="220"/>
    </location>
</feature>
<dbReference type="EMBL" id="ABJB010082522">
    <property type="status" value="NOT_ANNOTATED_CDS"/>
    <property type="molecule type" value="Genomic_DNA"/>
</dbReference>
<evidence type="ECO:0000313" key="6">
    <source>
        <dbReference type="Proteomes" id="UP000001555"/>
    </source>
</evidence>
<proteinExistence type="predicted"/>
<dbReference type="InParanoid" id="B7PJY3"/>